<dbReference type="AlphaFoldDB" id="A0A2R4M4F0"/>
<sequence>MKKALPTWAVVATVDEPAVLIAAFVRHHLALGACEVHVFLDRVIPEVGPLVAGIRGCVLTQCDATYWAKSRFKKRPPHHLARQKYNATQAYGQTDCDWLLHCDADEFVVQPEALIADLATTIEAPHQTLHLSNSERVWLPVDPGLSIFEGGFRTPMWLFDDLAASLFGPAARYLNKGMMGHSMGKTLSPVGHDFEIGVHHALDRATGEPAMRRPSSARILHFDGLTRLHFILKMLKRAYETPNGPRPRKGHKRMAAVRAFREKAAEPAEIFALTRALKDFTPAQADLYRSLGCLEETPFVPRGCDGLDLCPASFDAQLRTDHAAFFEHVGLRDWADEAFGGPL</sequence>
<dbReference type="Pfam" id="PF13704">
    <property type="entry name" value="Glyco_tranf_2_4"/>
    <property type="match status" value="1"/>
</dbReference>
<evidence type="ECO:0008006" key="3">
    <source>
        <dbReference type="Google" id="ProtNLM"/>
    </source>
</evidence>
<gene>
    <name evidence="1" type="ORF">DA792_14145</name>
</gene>
<dbReference type="RefSeq" id="WP_107720494.1">
    <property type="nucleotide sequence ID" value="NZ_CP028475.1"/>
</dbReference>
<protein>
    <recommendedName>
        <fullName evidence="3">Glycosyl transferase family 2</fullName>
    </recommendedName>
</protein>
<evidence type="ECO:0000313" key="1">
    <source>
        <dbReference type="EMBL" id="AVW92080.1"/>
    </source>
</evidence>
<dbReference type="KEGG" id="cbak:DA792_14145"/>
<reference evidence="1 2" key="1">
    <citation type="submission" date="2018-03" db="EMBL/GenBank/DDBJ databases">
        <title>The Complete Genome of Celeribacter baekdonensis strain LH4, a Thiosulfate-Oxidizing Alphaproteobacterium Isolated from Gulf of Mexico Continental Slope Sediments.</title>
        <authorList>
            <person name="Flood B.E."/>
            <person name="Bailey J.V."/>
            <person name="Leprich D."/>
        </authorList>
    </citation>
    <scope>NUCLEOTIDE SEQUENCE [LARGE SCALE GENOMIC DNA]</scope>
    <source>
        <strain evidence="1 2">LH4</strain>
    </source>
</reference>
<organism evidence="1 2">
    <name type="scientific">Celeribacter baekdonensis</name>
    <dbReference type="NCBI Taxonomy" id="875171"/>
    <lineage>
        <taxon>Bacteria</taxon>
        <taxon>Pseudomonadati</taxon>
        <taxon>Pseudomonadota</taxon>
        <taxon>Alphaproteobacteria</taxon>
        <taxon>Rhodobacterales</taxon>
        <taxon>Roseobacteraceae</taxon>
        <taxon>Celeribacter</taxon>
    </lineage>
</organism>
<evidence type="ECO:0000313" key="2">
    <source>
        <dbReference type="Proteomes" id="UP000241447"/>
    </source>
</evidence>
<accession>A0A2R4M4F0</accession>
<dbReference type="Proteomes" id="UP000241447">
    <property type="component" value="Chromosome"/>
</dbReference>
<proteinExistence type="predicted"/>
<name>A0A2R4M4F0_9RHOB</name>
<dbReference type="OrthoDB" id="7203640at2"/>
<dbReference type="EMBL" id="CP028475">
    <property type="protein sequence ID" value="AVW92080.1"/>
    <property type="molecule type" value="Genomic_DNA"/>
</dbReference>